<dbReference type="OrthoDB" id="72892at2759"/>
<dbReference type="PANTHER" id="PTHR13500">
    <property type="entry name" value="NUCLEOLAR PRERIBOSOMAL-ASSOCIATED PROTEIN 1"/>
    <property type="match status" value="1"/>
</dbReference>
<dbReference type="GO" id="GO:0000466">
    <property type="term" value="P:maturation of 5.8S rRNA from tricistronic rRNA transcript (SSU-rRNA, 5.8S rRNA, LSU-rRNA)"/>
    <property type="evidence" value="ECO:0007669"/>
    <property type="project" value="TreeGrafter"/>
</dbReference>
<dbReference type="EMBL" id="JAACLJ010000004">
    <property type="protein sequence ID" value="KAF4587541.1"/>
    <property type="molecule type" value="Genomic_DNA"/>
</dbReference>
<dbReference type="Pfam" id="PF11707">
    <property type="entry name" value="Npa1"/>
    <property type="match status" value="1"/>
</dbReference>
<feature type="compositionally biased region" description="Basic and acidic residues" evidence="1">
    <location>
        <begin position="841"/>
        <end position="854"/>
    </location>
</feature>
<comment type="caution">
    <text evidence="5">The sequence shown here is derived from an EMBL/GenBank/DDBJ whole genome shotgun (WGS) entry which is preliminary data.</text>
</comment>
<feature type="domain" description="URB1 N-terminal" evidence="2">
    <location>
        <begin position="98"/>
        <end position="440"/>
    </location>
</feature>
<sequence>MGKRPSSRIDGPTAHRKRQRITIDAPAGEDVSSCDHLRSLLVLDQDLRKARHGLQSLKKLLDDIISDHANRRDKVCILQQYLDASKPRDAGEDAIYLRDIMDMWSFAVQVNDDGVMSSVAVVLALLLSVVSQSLQLVPHGLGLCQTLLQERQLKLLSKNLASDNRKAFIISPTLRLLREAVCLDGGAYAKAIVRAGTYTFTSLARNLELGSSGQGTEDAGKSSIRTNAVHFFLSCLKHVSSQGRKELLSQRHLFSRLTYFIKTDPPQVALAILDALQSHVLMDPKIPRGVKFRNFNTRTLLRLLALYGLPGGDSDEGNPVSDRAHDFLMYACTSPGAGILLPYRGLYPKESSDEQSDDIAARQVESKPGDSQAAHENQSLCVHNFAMSEFAAKLRPWASTKQSQLLLAMFTAAPELIAHYFHDNRFFTFEPKVSMTWVGYAAFLFDTISIPLRPSFGDSVRYADGPPPAAVLLDNILPPAITQKVLVRCFSPKSESDVTALFATKILVAALEKLVTTLEMLDPAQGRKEAKWSETARRLEDAFCQRVPEMKQIVLCYKGISKENSMHRTLASRLLLLYYRVIPRVALAASFDVSPLLTTVLKGLRQDGPEPGARQLSLIELEGLVTIASYSPGMRWFSRSEGPRREFSTSAFVALLQLLCGDDDHTPFRHLKEALASVAGESQLVSKSTGLKPLLATLQLTVTRVDTGDMELIWAFLDNCTGRCVASPIKYIEILETLSAERTDSPAAEEDDGSLSLLTLALVEQLPFAVKTGDKKSIKPLARFLSLYFNACYLWEGQGEVIKALHQQLRCTLSEIKVKMTALGETSDVTALKATESASDNNHDPSRVTDGQLKKPGELGLHQQLHGSPLDEGDAAVLAKCISKTLEDVIEDGWVVKLGRLLLSEHTHIRKEALTGILKVAARVKDSALEERSQIWLLLSELAESSRPQIESGPVPSAFVAFVMHALDVVQSPLHPLYPKLNRYLTRSPMWPPDKLPLAHDILHGEPSEDDKYYIEIAWLLDYLLDSLRTQRDMDVFHGKKWLEKLLALGSNPYLRTGLRTRLLKLVYRASCIQGGSTTLVTRFGILSWLRGQRAAADAADEAAVCEHLMRRVWDTCDRHRVSAWSHGGAQTLVQRVACQRRGAPIISSTFYDAQSQ</sequence>
<dbReference type="GO" id="GO:0000463">
    <property type="term" value="P:maturation of LSU-rRNA from tricistronic rRNA transcript (SSU-rRNA, 5.8S rRNA, LSU-rRNA)"/>
    <property type="evidence" value="ECO:0007669"/>
    <property type="project" value="TreeGrafter"/>
</dbReference>
<dbReference type="Pfam" id="PF16201">
    <property type="entry name" value="NopRA1"/>
    <property type="match status" value="1"/>
</dbReference>
<dbReference type="InterPro" id="IPR059018">
    <property type="entry name" value="HEAT_URB1"/>
</dbReference>
<keyword evidence="6" id="KW-1185">Reference proteome</keyword>
<feature type="region of interest" description="Disordered" evidence="1">
    <location>
        <begin position="835"/>
        <end position="854"/>
    </location>
</feature>
<dbReference type="SUPFAM" id="SSF48371">
    <property type="entry name" value="ARM repeat"/>
    <property type="match status" value="1"/>
</dbReference>
<evidence type="ECO:0000313" key="6">
    <source>
        <dbReference type="Proteomes" id="UP000562929"/>
    </source>
</evidence>
<dbReference type="Pfam" id="PF26140">
    <property type="entry name" value="HEAT_URB1"/>
    <property type="match status" value="1"/>
</dbReference>
<dbReference type="Proteomes" id="UP000562929">
    <property type="component" value="Unassembled WGS sequence"/>
</dbReference>
<evidence type="ECO:0000256" key="1">
    <source>
        <dbReference type="SAM" id="MobiDB-lite"/>
    </source>
</evidence>
<proteinExistence type="predicted"/>
<feature type="region of interest" description="Disordered" evidence="1">
    <location>
        <begin position="350"/>
        <end position="373"/>
    </location>
</feature>
<organism evidence="5 6">
    <name type="scientific">Ophiocordyceps camponoti-floridani</name>
    <dbReference type="NCBI Taxonomy" id="2030778"/>
    <lineage>
        <taxon>Eukaryota</taxon>
        <taxon>Fungi</taxon>
        <taxon>Dikarya</taxon>
        <taxon>Ascomycota</taxon>
        <taxon>Pezizomycotina</taxon>
        <taxon>Sordariomycetes</taxon>
        <taxon>Hypocreomycetidae</taxon>
        <taxon>Hypocreales</taxon>
        <taxon>Ophiocordycipitaceae</taxon>
        <taxon>Ophiocordyceps</taxon>
    </lineage>
</organism>
<reference evidence="5 6" key="1">
    <citation type="journal article" date="2020" name="G3 (Bethesda)">
        <title>Genetic Underpinnings of Host Manipulation by Ophiocordyceps as Revealed by Comparative Transcriptomics.</title>
        <authorList>
            <person name="Will I."/>
            <person name="Das B."/>
            <person name="Trinh T."/>
            <person name="Brachmann A."/>
            <person name="Ohm R.A."/>
            <person name="de Bekker C."/>
        </authorList>
    </citation>
    <scope>NUCLEOTIDE SEQUENCE [LARGE SCALE GENOMIC DNA]</scope>
    <source>
        <strain evidence="5 6">EC05</strain>
    </source>
</reference>
<dbReference type="AlphaFoldDB" id="A0A8H4VDD1"/>
<evidence type="ECO:0000259" key="3">
    <source>
        <dbReference type="Pfam" id="PF16201"/>
    </source>
</evidence>
<protein>
    <submittedName>
        <fullName evidence="5">Ribosome biogenesis protein Urb1</fullName>
    </submittedName>
</protein>
<feature type="domain" description="URB1 central HEAT repeat" evidence="4">
    <location>
        <begin position="631"/>
        <end position="828"/>
    </location>
</feature>
<evidence type="ECO:0000313" key="5">
    <source>
        <dbReference type="EMBL" id="KAF4587541.1"/>
    </source>
</evidence>
<feature type="domain" description="URB1 C-terminal" evidence="3">
    <location>
        <begin position="901"/>
        <end position="1089"/>
    </location>
</feature>
<dbReference type="InterPro" id="IPR039844">
    <property type="entry name" value="URB1"/>
</dbReference>
<dbReference type="PANTHER" id="PTHR13500:SF0">
    <property type="entry name" value="NUCLEOLAR PRE-RIBOSOMAL-ASSOCIATED PROTEIN 1"/>
    <property type="match status" value="1"/>
</dbReference>
<gene>
    <name evidence="5" type="ORF">GQ602_004234</name>
</gene>
<evidence type="ECO:0000259" key="2">
    <source>
        <dbReference type="Pfam" id="PF11707"/>
    </source>
</evidence>
<accession>A0A8H4VDD1</accession>
<dbReference type="InterPro" id="IPR021714">
    <property type="entry name" value="URB1_N"/>
</dbReference>
<dbReference type="InterPro" id="IPR016024">
    <property type="entry name" value="ARM-type_fold"/>
</dbReference>
<dbReference type="InterPro" id="IPR032436">
    <property type="entry name" value="URB1_C"/>
</dbReference>
<dbReference type="GO" id="GO:0005730">
    <property type="term" value="C:nucleolus"/>
    <property type="evidence" value="ECO:0007669"/>
    <property type="project" value="TreeGrafter"/>
</dbReference>
<evidence type="ECO:0000259" key="4">
    <source>
        <dbReference type="Pfam" id="PF26140"/>
    </source>
</evidence>
<name>A0A8H4VDD1_9HYPO</name>